<dbReference type="EMBL" id="LUEZ02000113">
    <property type="protein sequence ID" value="RDB17228.1"/>
    <property type="molecule type" value="Genomic_DNA"/>
</dbReference>
<dbReference type="PROSITE" id="PS51673">
    <property type="entry name" value="SUZ"/>
    <property type="match status" value="1"/>
</dbReference>
<sequence>MAVASSSTSPDPWDTSSPTRTAPRAPVPKTKVPVRDDWEEDDDDDEEAGEGDEQGNQRIWNDAYISSSRSRVRPALLIPIPPRNAKQSTPMPALILSPSVQHPVLSPPPGAFQPAMRILKRPSSSTSANANANPTTPSGETLKEREARYQVARERIFGEGSASGNSNASSGSLGSKERGAERKERKERTGVNVVRNPKGPGDAQERGKDGDDAIPRGFGGQRAGPPVRSPGTGEDAA</sequence>
<dbReference type="Proteomes" id="UP000076154">
    <property type="component" value="Unassembled WGS sequence"/>
</dbReference>
<evidence type="ECO:0000313" key="4">
    <source>
        <dbReference type="Proteomes" id="UP000076154"/>
    </source>
</evidence>
<comment type="caution">
    <text evidence="3">The sequence shown here is derived from an EMBL/GenBank/DDBJ whole genome shotgun (WGS) entry which is preliminary data.</text>
</comment>
<protein>
    <recommendedName>
        <fullName evidence="2">SUZ domain-containing protein</fullName>
    </recommendedName>
</protein>
<feature type="compositionally biased region" description="Basic and acidic residues" evidence="1">
    <location>
        <begin position="175"/>
        <end position="189"/>
    </location>
</feature>
<feature type="compositionally biased region" description="Polar residues" evidence="1">
    <location>
        <begin position="54"/>
        <end position="65"/>
    </location>
</feature>
<dbReference type="InParanoid" id="A0A369J5K0"/>
<reference evidence="3" key="1">
    <citation type="submission" date="2018-04" db="EMBL/GenBank/DDBJ databases">
        <title>Whole genome sequencing of Hypsizygus marmoreus.</title>
        <authorList>
            <person name="Choi I.-G."/>
            <person name="Min B."/>
            <person name="Kim J.-G."/>
            <person name="Kim S."/>
            <person name="Oh Y.-L."/>
            <person name="Kong W.-S."/>
            <person name="Park H."/>
            <person name="Jeong J."/>
            <person name="Song E.-S."/>
        </authorList>
    </citation>
    <scope>NUCLEOTIDE SEQUENCE [LARGE SCALE GENOMIC DNA]</scope>
    <source>
        <strain evidence="3">51987-8</strain>
    </source>
</reference>
<dbReference type="PANTHER" id="PTHR31796:SF2">
    <property type="entry name" value="SUZ DOMAIN-CONTAINING PROTEIN 1"/>
    <property type="match status" value="1"/>
</dbReference>
<feature type="compositionally biased region" description="Low complexity" evidence="1">
    <location>
        <begin position="160"/>
        <end position="174"/>
    </location>
</feature>
<keyword evidence="4" id="KW-1185">Reference proteome</keyword>
<dbReference type="InterPro" id="IPR024771">
    <property type="entry name" value="SUZ"/>
</dbReference>
<proteinExistence type="predicted"/>
<dbReference type="PANTHER" id="PTHR31796">
    <property type="entry name" value="SUZ DOMAIN-CONTAINING PROTEIN 1"/>
    <property type="match status" value="1"/>
</dbReference>
<organism evidence="3 4">
    <name type="scientific">Hypsizygus marmoreus</name>
    <name type="common">White beech mushroom</name>
    <name type="synonym">Agaricus marmoreus</name>
    <dbReference type="NCBI Taxonomy" id="39966"/>
    <lineage>
        <taxon>Eukaryota</taxon>
        <taxon>Fungi</taxon>
        <taxon>Dikarya</taxon>
        <taxon>Basidiomycota</taxon>
        <taxon>Agaricomycotina</taxon>
        <taxon>Agaricomycetes</taxon>
        <taxon>Agaricomycetidae</taxon>
        <taxon>Agaricales</taxon>
        <taxon>Tricholomatineae</taxon>
        <taxon>Lyophyllaceae</taxon>
        <taxon>Hypsizygus</taxon>
    </lineage>
</organism>
<evidence type="ECO:0000259" key="2">
    <source>
        <dbReference type="PROSITE" id="PS51673"/>
    </source>
</evidence>
<feature type="compositionally biased region" description="Low complexity" evidence="1">
    <location>
        <begin position="1"/>
        <end position="19"/>
    </location>
</feature>
<evidence type="ECO:0000256" key="1">
    <source>
        <dbReference type="SAM" id="MobiDB-lite"/>
    </source>
</evidence>
<accession>A0A369J5K0</accession>
<evidence type="ECO:0000313" key="3">
    <source>
        <dbReference type="EMBL" id="RDB17228.1"/>
    </source>
</evidence>
<name>A0A369J5K0_HYPMA</name>
<dbReference type="InterPro" id="IPR039228">
    <property type="entry name" value="SZRD1"/>
</dbReference>
<dbReference type="AlphaFoldDB" id="A0A369J5K0"/>
<dbReference type="OrthoDB" id="5373615at2759"/>
<feature type="compositionally biased region" description="Basic and acidic residues" evidence="1">
    <location>
        <begin position="141"/>
        <end position="157"/>
    </location>
</feature>
<feature type="compositionally biased region" description="Basic and acidic residues" evidence="1">
    <location>
        <begin position="203"/>
        <end position="214"/>
    </location>
</feature>
<feature type="compositionally biased region" description="Low complexity" evidence="1">
    <location>
        <begin position="122"/>
        <end position="138"/>
    </location>
</feature>
<dbReference type="Pfam" id="PF12752">
    <property type="entry name" value="SUZ"/>
    <property type="match status" value="1"/>
</dbReference>
<dbReference type="STRING" id="39966.A0A369J5K0"/>
<feature type="region of interest" description="Disordered" evidence="1">
    <location>
        <begin position="1"/>
        <end position="65"/>
    </location>
</feature>
<feature type="domain" description="SUZ" evidence="2">
    <location>
        <begin position="90"/>
        <end position="161"/>
    </location>
</feature>
<gene>
    <name evidence="3" type="ORF">Hypma_001746</name>
</gene>
<feature type="compositionally biased region" description="Acidic residues" evidence="1">
    <location>
        <begin position="37"/>
        <end position="53"/>
    </location>
</feature>
<feature type="region of interest" description="Disordered" evidence="1">
    <location>
        <begin position="105"/>
        <end position="237"/>
    </location>
</feature>